<accession>A0ABU4T385</accession>
<dbReference type="Pfam" id="PF03736">
    <property type="entry name" value="EPTP"/>
    <property type="match status" value="4"/>
</dbReference>
<evidence type="ECO:0000256" key="1">
    <source>
        <dbReference type="ARBA" id="ARBA00022729"/>
    </source>
</evidence>
<reference evidence="3 4" key="2">
    <citation type="submission" date="2023-11" db="EMBL/GenBank/DDBJ databases">
        <authorList>
            <person name="Lara A.C."/>
            <person name="Chronakova A."/>
        </authorList>
    </citation>
    <scope>NUCLEOTIDE SEQUENCE [LARGE SCALE GENOMIC DNA]</scope>
    <source>
        <strain evidence="3 4">BCCO 10_0856</strain>
    </source>
</reference>
<reference evidence="3 4" key="1">
    <citation type="submission" date="2023-11" db="EMBL/GenBank/DDBJ databases">
        <title>Lentzea sokolovensis, sp. nov., Lentzea kristufkii, sp. nov., and Lentzea miocenensis, sp. nov., rare actinobacteria from Sokolov Coal Basin, Miocene lacustrine sediment, Czech Republic.</title>
        <authorList>
            <person name="Lara A."/>
            <person name="Kotroba L."/>
            <person name="Nouioui I."/>
            <person name="Neumann-Schaal M."/>
            <person name="Mast Y."/>
            <person name="Chronakova A."/>
        </authorList>
    </citation>
    <scope>NUCLEOTIDE SEQUENCE [LARGE SCALE GENOMIC DNA]</scope>
    <source>
        <strain evidence="3 4">BCCO 10_0856</strain>
    </source>
</reference>
<dbReference type="PANTHER" id="PTHR15261:SF4">
    <property type="entry name" value="THROMBOSPONDIN-TYPE LAMININ G DOMAIN AND EAR REPEAT-CONTAINING PROTEIN"/>
    <property type="match status" value="1"/>
</dbReference>
<evidence type="ECO:0000313" key="4">
    <source>
        <dbReference type="Proteomes" id="UP001285521"/>
    </source>
</evidence>
<protein>
    <recommendedName>
        <fullName evidence="5">EPTP domain-containing protein</fullName>
    </recommendedName>
</protein>
<dbReference type="PROSITE" id="PS50912">
    <property type="entry name" value="EAR"/>
    <property type="match status" value="4"/>
</dbReference>
<comment type="caution">
    <text evidence="3">The sequence shown here is derived from an EMBL/GenBank/DDBJ whole genome shotgun (WGS) entry which is preliminary data.</text>
</comment>
<evidence type="ECO:0000313" key="3">
    <source>
        <dbReference type="EMBL" id="MDX8032632.1"/>
    </source>
</evidence>
<gene>
    <name evidence="3" type="ORF">SK803_20650</name>
</gene>
<evidence type="ECO:0008006" key="5">
    <source>
        <dbReference type="Google" id="ProtNLM"/>
    </source>
</evidence>
<name>A0ABU4T385_9PSEU</name>
<dbReference type="EMBL" id="JAXAVW010000016">
    <property type="protein sequence ID" value="MDX8032632.1"/>
    <property type="molecule type" value="Genomic_DNA"/>
</dbReference>
<dbReference type="RefSeq" id="WP_319967668.1">
    <property type="nucleotide sequence ID" value="NZ_JAXAVW010000016.1"/>
</dbReference>
<organism evidence="3 4">
    <name type="scientific">Lentzea miocenica</name>
    <dbReference type="NCBI Taxonomy" id="3095431"/>
    <lineage>
        <taxon>Bacteria</taxon>
        <taxon>Bacillati</taxon>
        <taxon>Actinomycetota</taxon>
        <taxon>Actinomycetes</taxon>
        <taxon>Pseudonocardiales</taxon>
        <taxon>Pseudonocardiaceae</taxon>
        <taxon>Lentzea</taxon>
    </lineage>
</organism>
<dbReference type="InterPro" id="IPR009039">
    <property type="entry name" value="EAR"/>
</dbReference>
<evidence type="ECO:0000256" key="2">
    <source>
        <dbReference type="ARBA" id="ARBA00022737"/>
    </source>
</evidence>
<sequence>MSLLTEVWRIPTSGARGVTPFTIGDGEFLAIPQLAMDAEGTPPGMNGGDSDTDLLVLIREPGGYAEYQRIPAPGGEDAEVFTVDGTVYLAVASIRTGRGPYRYATNSVIHRWDGEKFQPFQEIPTYAAKQWKHFRIDDRDFLALAQGVTVRPEENRPSVIFEWNGAEFVPFQVIDSQWSYNWHHFEVDGEHYLAHADHAARSVLFRWTGDRFAEHQPLAPSGGRAFATFESDGLLYLAVAVIDHDSLLYRWDHGAFTLHQVLGGPGGREFAVFGSYLIRVNFITGPRENPMTRQESQVYEWDGEVLVDVAHFPTSGGTAVSVIGDLVAVSNSLTEDVRFRTDTVIYRWTP</sequence>
<dbReference type="PANTHER" id="PTHR15261">
    <property type="entry name" value="THROMBOSPONDIN-TYPE LAMININ G DOMAIN AND EAR REPEAT-CONTAINING"/>
    <property type="match status" value="1"/>
</dbReference>
<keyword evidence="4" id="KW-1185">Reference proteome</keyword>
<dbReference type="Proteomes" id="UP001285521">
    <property type="component" value="Unassembled WGS sequence"/>
</dbReference>
<dbReference type="InterPro" id="IPR005492">
    <property type="entry name" value="EPTP"/>
</dbReference>
<proteinExistence type="predicted"/>
<keyword evidence="1" id="KW-0732">Signal</keyword>
<keyword evidence="2" id="KW-0677">Repeat</keyword>